<comment type="caution">
    <text evidence="2">The sequence shown here is derived from an EMBL/GenBank/DDBJ whole genome shotgun (WGS) entry which is preliminary data.</text>
</comment>
<dbReference type="InterPro" id="IPR022205">
    <property type="entry name" value="DUF3732"/>
</dbReference>
<keyword evidence="3" id="KW-1185">Reference proteome</keyword>
<evidence type="ECO:0000256" key="1">
    <source>
        <dbReference type="SAM" id="Coils"/>
    </source>
</evidence>
<evidence type="ECO:0000313" key="3">
    <source>
        <dbReference type="Proteomes" id="UP000246132"/>
    </source>
</evidence>
<accession>A0A3A8ALY3</accession>
<dbReference type="Pfam" id="PF12532">
    <property type="entry name" value="DUF3732"/>
    <property type="match status" value="1"/>
</dbReference>
<dbReference type="InterPro" id="IPR027417">
    <property type="entry name" value="P-loop_NTPase"/>
</dbReference>
<sequence length="655" mass="74182">MHFQILKLILWSKSGLAPRVVNFEPGMVNVISGASKTGKSAVIPIIDYCLASGKCSIPVGTIRKSCAWFGVLVETAEGQKLLARREPGDARQTGDMFILEGESLEVPINVPEKNTTAESVKRKLDQLAGLSTLRLDPDSESGFQSRVSFRDLMAFNFQPQYIVANPLALYFNADTTEHREKLKAIFPYVLGALTAEMLAARWEIDRLLRIVRQIKSNLRTLRGAADAWRTETQAWVRQSIEFGLLPVDTVVPSEWADIADLLRRATQSNTRESNTTIDSIEPTLRRLEDLRGQETEAASLLSQWRQRLNEIRRLVESSENYGDAIRIQRDRLGISDWLQTKIAFEGDLLSRSLESVNQLNSLVEALRGVEIELRSQPGLSDTFDAEQLRIRGEVETAANQLAEVRQEILLLEQESEQVREIAYRHDRIERFLGRLEQALSTYERSDESAELNERLDSLQQQIGELRTIYSESQVERRTQGSLRQVEHIASQIVPKLDAEWPDAPINLDVRDLTVKVVHSDRTDYLWEIGSGANWLAYHVAATLSLQRYFMELPNHPVPSFLVYDQPSQVYFPRGFETEFESETGRTRDQDIAAVRAVFVAVADEVVRAKGRLQTIILDHAGPDVWGEIQGVTLVEEWRGEAALVPKEWFDDGNEA</sequence>
<dbReference type="Gene3D" id="3.40.50.300">
    <property type="entry name" value="P-loop containing nucleotide triphosphate hydrolases"/>
    <property type="match status" value="1"/>
</dbReference>
<dbReference type="OrthoDB" id="103556at2"/>
<dbReference type="EMBL" id="QFWV02000001">
    <property type="protein sequence ID" value="RKF08650.1"/>
    <property type="molecule type" value="Genomic_DNA"/>
</dbReference>
<name>A0A3A8ALY3_9HYPH</name>
<reference evidence="2 3" key="1">
    <citation type="journal article" date="2018" name="Int. J. Syst. Bacteriol.">
        <title>Oceaniradius stylonemae gen. nov., sp. nov., isolated from a red alga, Stylonema cornu-cervi.</title>
        <authorList>
            <person name="Jeong S."/>
        </authorList>
    </citation>
    <scope>NUCLEOTIDE SEQUENCE [LARGE SCALE GENOMIC DNA]</scope>
    <source>
        <strain evidence="2 3">StC1</strain>
    </source>
</reference>
<evidence type="ECO:0000313" key="2">
    <source>
        <dbReference type="EMBL" id="RKF08650.1"/>
    </source>
</evidence>
<dbReference type="AlphaFoldDB" id="A0A3A8ALY3"/>
<dbReference type="Proteomes" id="UP000246132">
    <property type="component" value="Unassembled WGS sequence"/>
</dbReference>
<keyword evidence="1" id="KW-0175">Coiled coil</keyword>
<protein>
    <submittedName>
        <fullName evidence="2">DUF3732 domain-containing protein</fullName>
    </submittedName>
</protein>
<feature type="coiled-coil region" evidence="1">
    <location>
        <begin position="394"/>
        <end position="421"/>
    </location>
</feature>
<dbReference type="RefSeq" id="WP_109766704.1">
    <property type="nucleotide sequence ID" value="NZ_QFWV02000001.1"/>
</dbReference>
<organism evidence="2 3">
    <name type="scientific">Oceaniradius stylonematis</name>
    <dbReference type="NCBI Taxonomy" id="2184161"/>
    <lineage>
        <taxon>Bacteria</taxon>
        <taxon>Pseudomonadati</taxon>
        <taxon>Pseudomonadota</taxon>
        <taxon>Alphaproteobacteria</taxon>
        <taxon>Hyphomicrobiales</taxon>
        <taxon>Ahrensiaceae</taxon>
        <taxon>Oceaniradius</taxon>
    </lineage>
</organism>
<gene>
    <name evidence="2" type="ORF">DEM25_001325</name>
</gene>
<proteinExistence type="predicted"/>